<reference evidence="1 2" key="1">
    <citation type="submission" date="2014-04" db="EMBL/GenBank/DDBJ databases">
        <authorList>
            <consortium name="DOE Joint Genome Institute"/>
            <person name="Kuo A."/>
            <person name="Kohler A."/>
            <person name="Jargeat P."/>
            <person name="Nagy L.G."/>
            <person name="Floudas D."/>
            <person name="Copeland A."/>
            <person name="Barry K.W."/>
            <person name="Cichocki N."/>
            <person name="Veneault-Fourrey C."/>
            <person name="LaButti K."/>
            <person name="Lindquist E.A."/>
            <person name="Lipzen A."/>
            <person name="Lundell T."/>
            <person name="Morin E."/>
            <person name="Murat C."/>
            <person name="Sun H."/>
            <person name="Tunlid A."/>
            <person name="Henrissat B."/>
            <person name="Grigoriev I.V."/>
            <person name="Hibbett D.S."/>
            <person name="Martin F."/>
            <person name="Nordberg H.P."/>
            <person name="Cantor M.N."/>
            <person name="Hua S.X."/>
        </authorList>
    </citation>
    <scope>NUCLEOTIDE SEQUENCE [LARGE SCALE GENOMIC DNA]</scope>
    <source>
        <strain evidence="1 2">Ve08.2h10</strain>
    </source>
</reference>
<dbReference type="OrthoDB" id="3270899at2759"/>
<organism evidence="1 2">
    <name type="scientific">Paxillus rubicundulus Ve08.2h10</name>
    <dbReference type="NCBI Taxonomy" id="930991"/>
    <lineage>
        <taxon>Eukaryota</taxon>
        <taxon>Fungi</taxon>
        <taxon>Dikarya</taxon>
        <taxon>Basidiomycota</taxon>
        <taxon>Agaricomycotina</taxon>
        <taxon>Agaricomycetes</taxon>
        <taxon>Agaricomycetidae</taxon>
        <taxon>Boletales</taxon>
        <taxon>Paxilineae</taxon>
        <taxon>Paxillaceae</taxon>
        <taxon>Paxillus</taxon>
    </lineage>
</organism>
<name>A0A0D0DFW4_9AGAM</name>
<dbReference type="Proteomes" id="UP000054538">
    <property type="component" value="Unassembled WGS sequence"/>
</dbReference>
<gene>
    <name evidence="1" type="ORF">PAXRUDRAFT_169020</name>
</gene>
<sequence>MQILCREKWAHRSTTPVTIDQIVNPDHGDCLEHSKGWDEFRIFVDKNYRGLVRQETNPTGIVSSLGVFCRMDIGLMFDTDGRPSYFVNEVERTPTMSMWLNTVEDTTVRVMLDTFARVLHTHLTSLNHPYIY</sequence>
<dbReference type="STRING" id="930991.A0A0D0DFW4"/>
<reference evidence="2" key="2">
    <citation type="submission" date="2015-01" db="EMBL/GenBank/DDBJ databases">
        <title>Evolutionary Origins and Diversification of the Mycorrhizal Mutualists.</title>
        <authorList>
            <consortium name="DOE Joint Genome Institute"/>
            <consortium name="Mycorrhizal Genomics Consortium"/>
            <person name="Kohler A."/>
            <person name="Kuo A."/>
            <person name="Nagy L.G."/>
            <person name="Floudas D."/>
            <person name="Copeland A."/>
            <person name="Barry K.W."/>
            <person name="Cichocki N."/>
            <person name="Veneault-Fourrey C."/>
            <person name="LaButti K."/>
            <person name="Lindquist E.A."/>
            <person name="Lipzen A."/>
            <person name="Lundell T."/>
            <person name="Morin E."/>
            <person name="Murat C."/>
            <person name="Riley R."/>
            <person name="Ohm R."/>
            <person name="Sun H."/>
            <person name="Tunlid A."/>
            <person name="Henrissat B."/>
            <person name="Grigoriev I.V."/>
            <person name="Hibbett D.S."/>
            <person name="Martin F."/>
        </authorList>
    </citation>
    <scope>NUCLEOTIDE SEQUENCE [LARGE SCALE GENOMIC DNA]</scope>
    <source>
        <strain evidence="2">Ve08.2h10</strain>
    </source>
</reference>
<dbReference type="EMBL" id="KN827332">
    <property type="protein sequence ID" value="KIK76715.1"/>
    <property type="molecule type" value="Genomic_DNA"/>
</dbReference>
<evidence type="ECO:0000313" key="2">
    <source>
        <dbReference type="Proteomes" id="UP000054538"/>
    </source>
</evidence>
<accession>A0A0D0DFW4</accession>
<dbReference type="InParanoid" id="A0A0D0DFW4"/>
<evidence type="ECO:0000313" key="1">
    <source>
        <dbReference type="EMBL" id="KIK76715.1"/>
    </source>
</evidence>
<dbReference type="HOGENOM" id="CLU_1917724_0_0_1"/>
<protein>
    <submittedName>
        <fullName evidence="1">Uncharacterized protein</fullName>
    </submittedName>
</protein>
<keyword evidence="2" id="KW-1185">Reference proteome</keyword>
<proteinExistence type="predicted"/>
<dbReference type="AlphaFoldDB" id="A0A0D0DFW4"/>